<dbReference type="EMBL" id="LLZH01000339">
    <property type="protein sequence ID" value="KUL22677.1"/>
    <property type="molecule type" value="Genomic_DNA"/>
</dbReference>
<comment type="caution">
    <text evidence="1">The sequence shown here is derived from an EMBL/GenBank/DDBJ whole genome shotgun (WGS) entry which is preliminary data.</text>
</comment>
<evidence type="ECO:0000313" key="2">
    <source>
        <dbReference type="Proteomes" id="UP000053244"/>
    </source>
</evidence>
<organism evidence="1 2">
    <name type="scientific">Actinoplanes awajinensis subsp. mycoplanecinus</name>
    <dbReference type="NCBI Taxonomy" id="135947"/>
    <lineage>
        <taxon>Bacteria</taxon>
        <taxon>Bacillati</taxon>
        <taxon>Actinomycetota</taxon>
        <taxon>Actinomycetes</taxon>
        <taxon>Micromonosporales</taxon>
        <taxon>Micromonosporaceae</taxon>
        <taxon>Actinoplanes</taxon>
    </lineage>
</organism>
<name>A0A117MKN4_9ACTN</name>
<dbReference type="AlphaFoldDB" id="A0A117MKN4"/>
<proteinExistence type="predicted"/>
<protein>
    <submittedName>
        <fullName evidence="1">Uncharacterized protein</fullName>
    </submittedName>
</protein>
<dbReference type="Proteomes" id="UP000053244">
    <property type="component" value="Unassembled WGS sequence"/>
</dbReference>
<dbReference type="RefSeq" id="WP_067707177.1">
    <property type="nucleotide sequence ID" value="NZ_LLZH01000339.1"/>
</dbReference>
<accession>A0A117MKN4</accession>
<keyword evidence="2" id="KW-1185">Reference proteome</keyword>
<gene>
    <name evidence="1" type="ORF">ADL15_47840</name>
</gene>
<sequence length="154" mass="16614">MKGIAGRRLLDRLIEALAGHLPAGVRSVDTRVGTGGGLQIWAVPSTAAPGEEYGFWDVSGGDGDVILSIGQRGVWLPWGFGSWVPMPRRTRVRGAAVAALEAIHEAVREVDERWPAPDAQVAARVEGDDVLVWFESRAAERVPPLVRLPLSVFD</sequence>
<evidence type="ECO:0000313" key="1">
    <source>
        <dbReference type="EMBL" id="KUL22677.1"/>
    </source>
</evidence>
<reference evidence="1 2" key="1">
    <citation type="submission" date="2015-10" db="EMBL/GenBank/DDBJ databases">
        <authorList>
            <person name="Gilbert D.G."/>
        </authorList>
    </citation>
    <scope>NUCLEOTIDE SEQUENCE [LARGE SCALE GENOMIC DNA]</scope>
    <source>
        <strain evidence="1 2">NRRL B-16712</strain>
    </source>
</reference>